<dbReference type="PANTHER" id="PTHR48071:SF15">
    <property type="entry name" value="SRCR DOMAIN-CONTAINING PROTEIN"/>
    <property type="match status" value="1"/>
</dbReference>
<dbReference type="FunFam" id="3.10.250.10:FF:000016">
    <property type="entry name" value="Scavenger receptor cysteine-rich protein type 12"/>
    <property type="match status" value="1"/>
</dbReference>
<evidence type="ECO:0000259" key="13">
    <source>
        <dbReference type="PROSITE" id="PS50287"/>
    </source>
</evidence>
<dbReference type="AlphaFoldDB" id="A0AAE0QFW0"/>
<dbReference type="InterPro" id="IPR001190">
    <property type="entry name" value="SRCR"/>
</dbReference>
<evidence type="ECO:0000256" key="7">
    <source>
        <dbReference type="ARBA" id="ARBA00022989"/>
    </source>
</evidence>
<dbReference type="GO" id="GO:0005615">
    <property type="term" value="C:extracellular space"/>
    <property type="evidence" value="ECO:0007669"/>
    <property type="project" value="TreeGrafter"/>
</dbReference>
<dbReference type="InterPro" id="IPR036772">
    <property type="entry name" value="SRCR-like_dom_sf"/>
</dbReference>
<evidence type="ECO:0000256" key="1">
    <source>
        <dbReference type="ARBA" id="ARBA00004167"/>
    </source>
</evidence>
<dbReference type="Pfam" id="PF00530">
    <property type="entry name" value="SRCR"/>
    <property type="match status" value="1"/>
</dbReference>
<evidence type="ECO:0000256" key="8">
    <source>
        <dbReference type="ARBA" id="ARBA00023136"/>
    </source>
</evidence>
<reference evidence="14" key="1">
    <citation type="submission" date="2023-06" db="EMBL/GenBank/DDBJ databases">
        <title>Male Hemibagrus guttatus genome.</title>
        <authorList>
            <person name="Bian C."/>
        </authorList>
    </citation>
    <scope>NUCLEOTIDE SEQUENCE</scope>
    <source>
        <strain evidence="14">Male_cb2023</strain>
        <tissue evidence="14">Muscle</tissue>
    </source>
</reference>
<evidence type="ECO:0000313" key="14">
    <source>
        <dbReference type="EMBL" id="KAK3520200.1"/>
    </source>
</evidence>
<sequence length="105" mass="11707">MAVVVNPGLDRSGILRLINGTDSCSGRVEVLYDGQWGTVCDDDWDLNDAEVVCRQLRCCFQKSPKAYLAHYIGIGATAGMLLIFVPIICFVKRQKDHTDKKEDTK</sequence>
<keyword evidence="9" id="KW-1015">Disulfide bond</keyword>
<evidence type="ECO:0000256" key="4">
    <source>
        <dbReference type="ARBA" id="ARBA00022692"/>
    </source>
</evidence>
<keyword evidence="15" id="KW-1185">Reference proteome</keyword>
<dbReference type="Proteomes" id="UP001274896">
    <property type="component" value="Unassembled WGS sequence"/>
</dbReference>
<gene>
    <name evidence="14" type="ORF">QTP70_018718</name>
</gene>
<comment type="caution">
    <text evidence="14">The sequence shown here is derived from an EMBL/GenBank/DDBJ whole genome shotgun (WGS) entry which is preliminary data.</text>
</comment>
<dbReference type="SUPFAM" id="SSF56487">
    <property type="entry name" value="SRCR-like"/>
    <property type="match status" value="1"/>
</dbReference>
<evidence type="ECO:0000256" key="11">
    <source>
        <dbReference type="PROSITE-ProRule" id="PRU00196"/>
    </source>
</evidence>
<keyword evidence="8 12" id="KW-0472">Membrane</keyword>
<feature type="domain" description="SRCR" evidence="13">
    <location>
        <begin position="15"/>
        <end position="58"/>
    </location>
</feature>
<keyword evidence="3" id="KW-0964">Secreted</keyword>
<accession>A0AAE0QFW0</accession>
<feature type="non-terminal residue" evidence="14">
    <location>
        <position position="1"/>
    </location>
</feature>
<evidence type="ECO:0000256" key="2">
    <source>
        <dbReference type="ARBA" id="ARBA00004613"/>
    </source>
</evidence>
<dbReference type="PANTHER" id="PTHR48071">
    <property type="entry name" value="SRCR DOMAIN-CONTAINING PROTEIN"/>
    <property type="match status" value="1"/>
</dbReference>
<keyword evidence="10" id="KW-0325">Glycoprotein</keyword>
<keyword evidence="4 12" id="KW-0812">Transmembrane</keyword>
<dbReference type="EMBL" id="JAUCMX010000016">
    <property type="protein sequence ID" value="KAK3520200.1"/>
    <property type="molecule type" value="Genomic_DNA"/>
</dbReference>
<evidence type="ECO:0000313" key="15">
    <source>
        <dbReference type="Proteomes" id="UP001274896"/>
    </source>
</evidence>
<evidence type="ECO:0000256" key="3">
    <source>
        <dbReference type="ARBA" id="ARBA00022525"/>
    </source>
</evidence>
<dbReference type="SMART" id="SM00202">
    <property type="entry name" value="SR"/>
    <property type="match status" value="1"/>
</dbReference>
<evidence type="ECO:0000256" key="10">
    <source>
        <dbReference type="ARBA" id="ARBA00023180"/>
    </source>
</evidence>
<comment type="caution">
    <text evidence="11">Lacks conserved residue(s) required for the propagation of feature annotation.</text>
</comment>
<name>A0AAE0QFW0_9TELE</name>
<evidence type="ECO:0000256" key="5">
    <source>
        <dbReference type="ARBA" id="ARBA00022729"/>
    </source>
</evidence>
<keyword evidence="7 12" id="KW-1133">Transmembrane helix</keyword>
<keyword evidence="6" id="KW-0677">Repeat</keyword>
<evidence type="ECO:0000256" key="12">
    <source>
        <dbReference type="SAM" id="Phobius"/>
    </source>
</evidence>
<evidence type="ECO:0000256" key="9">
    <source>
        <dbReference type="ARBA" id="ARBA00023157"/>
    </source>
</evidence>
<dbReference type="GO" id="GO:0004252">
    <property type="term" value="F:serine-type endopeptidase activity"/>
    <property type="evidence" value="ECO:0007669"/>
    <property type="project" value="TreeGrafter"/>
</dbReference>
<keyword evidence="5" id="KW-0732">Signal</keyword>
<evidence type="ECO:0000256" key="6">
    <source>
        <dbReference type="ARBA" id="ARBA00022737"/>
    </source>
</evidence>
<comment type="subcellular location">
    <subcellularLocation>
        <location evidence="1">Membrane</location>
        <topology evidence="1">Single-pass membrane protein</topology>
    </subcellularLocation>
    <subcellularLocation>
        <location evidence="2">Secreted</location>
    </subcellularLocation>
</comment>
<feature type="transmembrane region" description="Helical" evidence="12">
    <location>
        <begin position="71"/>
        <end position="91"/>
    </location>
</feature>
<dbReference type="PROSITE" id="PS50287">
    <property type="entry name" value="SRCR_2"/>
    <property type="match status" value="1"/>
</dbReference>
<organism evidence="14 15">
    <name type="scientific">Hemibagrus guttatus</name>
    <dbReference type="NCBI Taxonomy" id="175788"/>
    <lineage>
        <taxon>Eukaryota</taxon>
        <taxon>Metazoa</taxon>
        <taxon>Chordata</taxon>
        <taxon>Craniata</taxon>
        <taxon>Vertebrata</taxon>
        <taxon>Euteleostomi</taxon>
        <taxon>Actinopterygii</taxon>
        <taxon>Neopterygii</taxon>
        <taxon>Teleostei</taxon>
        <taxon>Ostariophysi</taxon>
        <taxon>Siluriformes</taxon>
        <taxon>Bagridae</taxon>
        <taxon>Hemibagrus</taxon>
    </lineage>
</organism>
<dbReference type="PRINTS" id="PR00258">
    <property type="entry name" value="SPERACTRCPTR"/>
</dbReference>
<protein>
    <recommendedName>
        <fullName evidence="13">SRCR domain-containing protein</fullName>
    </recommendedName>
</protein>
<dbReference type="Gene3D" id="3.10.250.10">
    <property type="entry name" value="SRCR-like domain"/>
    <property type="match status" value="1"/>
</dbReference>
<dbReference type="GO" id="GO:0005886">
    <property type="term" value="C:plasma membrane"/>
    <property type="evidence" value="ECO:0007669"/>
    <property type="project" value="TreeGrafter"/>
</dbReference>
<proteinExistence type="predicted"/>
<dbReference type="GO" id="GO:0031638">
    <property type="term" value="P:zymogen activation"/>
    <property type="evidence" value="ECO:0007669"/>
    <property type="project" value="TreeGrafter"/>
</dbReference>